<dbReference type="Proteomes" id="UP000035721">
    <property type="component" value="Unassembled WGS sequence"/>
</dbReference>
<dbReference type="GO" id="GO:0016747">
    <property type="term" value="F:acyltransferase activity, transferring groups other than amino-acyl groups"/>
    <property type="evidence" value="ECO:0007669"/>
    <property type="project" value="InterPro"/>
</dbReference>
<evidence type="ECO:0000313" key="5">
    <source>
        <dbReference type="Proteomes" id="UP000035721"/>
    </source>
</evidence>
<dbReference type="EMBL" id="CAJB01000006">
    <property type="protein sequence ID" value="CCH76065.1"/>
    <property type="molecule type" value="Genomic_DNA"/>
</dbReference>
<dbReference type="SUPFAM" id="SSF55729">
    <property type="entry name" value="Acyl-CoA N-acyltransferases (Nat)"/>
    <property type="match status" value="1"/>
</dbReference>
<proteinExistence type="predicted"/>
<feature type="domain" description="N-acetyltransferase" evidence="3">
    <location>
        <begin position="10"/>
        <end position="175"/>
    </location>
</feature>
<gene>
    <name evidence="4" type="ORF">BN12_1030011</name>
</gene>
<keyword evidence="1 4" id="KW-0808">Transferase</keyword>
<sequence>MTQGGPAAPLRVERVTPGQWRTYRDVRLAMLADAPRAFGSTHAETAQRTEEIWKGFVTQAVLWLAWVDDPGAGFGGAVGSVGLYADPELPPDAAYLVGMWVHPSHRGTGAGRALVDAVVAEARARGLSRLLLDVADENSAARSLYERAGFVPTGRTGSLPWDETITETEYHLDLAACQHGAHG</sequence>
<keyword evidence="5" id="KW-1185">Reference proteome</keyword>
<dbReference type="Gene3D" id="3.40.630.30">
    <property type="match status" value="1"/>
</dbReference>
<accession>A0A077LVT4</accession>
<dbReference type="AlphaFoldDB" id="A0A077LVT4"/>
<dbReference type="InterPro" id="IPR016181">
    <property type="entry name" value="Acyl_CoA_acyltransferase"/>
</dbReference>
<dbReference type="PROSITE" id="PS51186">
    <property type="entry name" value="GNAT"/>
    <property type="match status" value="1"/>
</dbReference>
<dbReference type="PANTHER" id="PTHR43877">
    <property type="entry name" value="AMINOALKYLPHOSPHONATE N-ACETYLTRANSFERASE-RELATED-RELATED"/>
    <property type="match status" value="1"/>
</dbReference>
<dbReference type="Pfam" id="PF00583">
    <property type="entry name" value="Acetyltransf_1"/>
    <property type="match status" value="1"/>
</dbReference>
<dbReference type="InterPro" id="IPR000182">
    <property type="entry name" value="GNAT_dom"/>
</dbReference>
<organism evidence="4 5">
    <name type="scientific">Nostocoides japonicum T1-X7</name>
    <dbReference type="NCBI Taxonomy" id="1194083"/>
    <lineage>
        <taxon>Bacteria</taxon>
        <taxon>Bacillati</taxon>
        <taxon>Actinomycetota</taxon>
        <taxon>Actinomycetes</taxon>
        <taxon>Micrococcales</taxon>
        <taxon>Intrasporangiaceae</taxon>
        <taxon>Nostocoides</taxon>
    </lineage>
</organism>
<dbReference type="OrthoDB" id="9799092at2"/>
<name>A0A077LVT4_9MICO</name>
<comment type="caution">
    <text evidence="4">The sequence shown here is derived from an EMBL/GenBank/DDBJ whole genome shotgun (WGS) entry which is preliminary data.</text>
</comment>
<keyword evidence="2" id="KW-0012">Acyltransferase</keyword>
<dbReference type="CDD" id="cd04301">
    <property type="entry name" value="NAT_SF"/>
    <property type="match status" value="1"/>
</dbReference>
<dbReference type="STRING" id="1194083.BN12_1030011"/>
<evidence type="ECO:0000313" key="4">
    <source>
        <dbReference type="EMBL" id="CCH76065.1"/>
    </source>
</evidence>
<reference evidence="4 5" key="1">
    <citation type="journal article" date="2013" name="ISME J.">
        <title>A metabolic model for members of the genus Tetrasphaera involved in enhanced biological phosphorus removal.</title>
        <authorList>
            <person name="Kristiansen R."/>
            <person name="Nguyen H.T.T."/>
            <person name="Saunders A.M."/>
            <person name="Nielsen J.L."/>
            <person name="Wimmer R."/>
            <person name="Le V.Q."/>
            <person name="McIlroy S.J."/>
            <person name="Petrovski S."/>
            <person name="Seviour R.J."/>
            <person name="Calteau A."/>
            <person name="Nielsen K.L."/>
            <person name="Nielsen P.H."/>
        </authorList>
    </citation>
    <scope>NUCLEOTIDE SEQUENCE [LARGE SCALE GENOMIC DNA]</scope>
    <source>
        <strain evidence="4 5">T1-X7</strain>
    </source>
</reference>
<protein>
    <submittedName>
        <fullName evidence="4">Putative acetyltransferase</fullName>
    </submittedName>
</protein>
<dbReference type="InterPro" id="IPR050832">
    <property type="entry name" value="Bact_Acetyltransf"/>
</dbReference>
<evidence type="ECO:0000256" key="2">
    <source>
        <dbReference type="ARBA" id="ARBA00023315"/>
    </source>
</evidence>
<evidence type="ECO:0000259" key="3">
    <source>
        <dbReference type="PROSITE" id="PS51186"/>
    </source>
</evidence>
<evidence type="ECO:0000256" key="1">
    <source>
        <dbReference type="ARBA" id="ARBA00022679"/>
    </source>
</evidence>